<sequence length="304" mass="33817">MTSEALPDRRLLLVHAHPDDESIGTGITMAKYVAEGAAVTLVTCTLGEEGEVLVPELEHLAAEREDKLGPHRITELHNAMAALGVTDYIRLGGDFRFRDSGMKWEGNLAVPRDVLRDDIFWTTDLLVSANELVTVIRDRKPQVLITYDEVGAYGHPDHIQAHRVAMYAYLLAGVPSYRTDLGEPWAVRRVLWTANSETRMREGIRALRAAGDTTTWEGVDPDVAGSLPMTVPDDTIDAEINSPDLTEAKIAALRAYPTQIAQDSWFFTATETIEDFWAREHYRLAAGEPFPDSDKWADDLFVGL</sequence>
<dbReference type="GO" id="GO:0010125">
    <property type="term" value="P:mycothiol biosynthetic process"/>
    <property type="evidence" value="ECO:0007669"/>
    <property type="project" value="UniProtKB-UniRule"/>
</dbReference>
<dbReference type="AlphaFoldDB" id="A0A1H1Q9Y8"/>
<name>A0A1H1Q9Y8_9ACTN</name>
<keyword evidence="3" id="KW-0862">Zinc</keyword>
<gene>
    <name evidence="5" type="ORF">SAMN04489812_1191</name>
</gene>
<dbReference type="NCBIfam" id="TIGR03445">
    <property type="entry name" value="mycothiol_MshB"/>
    <property type="match status" value="1"/>
</dbReference>
<dbReference type="PANTHER" id="PTHR12993">
    <property type="entry name" value="N-ACETYLGLUCOSAMINYL-PHOSPHATIDYLINOSITOL DE-N-ACETYLASE-RELATED"/>
    <property type="match status" value="1"/>
</dbReference>
<organism evidence="5 6">
    <name type="scientific">Microlunatus soli</name>
    <dbReference type="NCBI Taxonomy" id="630515"/>
    <lineage>
        <taxon>Bacteria</taxon>
        <taxon>Bacillati</taxon>
        <taxon>Actinomycetota</taxon>
        <taxon>Actinomycetes</taxon>
        <taxon>Propionibacteriales</taxon>
        <taxon>Propionibacteriaceae</taxon>
        <taxon>Microlunatus</taxon>
    </lineage>
</organism>
<dbReference type="EMBL" id="LT629772">
    <property type="protein sequence ID" value="SDS20194.1"/>
    <property type="molecule type" value="Genomic_DNA"/>
</dbReference>
<dbReference type="STRING" id="630515.SAMN04489812_1191"/>
<reference evidence="5 6" key="1">
    <citation type="submission" date="2016-10" db="EMBL/GenBank/DDBJ databases">
        <authorList>
            <person name="de Groot N.N."/>
        </authorList>
    </citation>
    <scope>NUCLEOTIDE SEQUENCE [LARGE SCALE GENOMIC DNA]</scope>
    <source>
        <strain evidence="5 6">DSM 21800</strain>
    </source>
</reference>
<evidence type="ECO:0000313" key="5">
    <source>
        <dbReference type="EMBL" id="SDS20194.1"/>
    </source>
</evidence>
<protein>
    <recommendedName>
        <fullName evidence="4">N-acetyl-1-D-myo-inositol-2-amino-2-deoxy-alpha-D-glucopyranoside deacetylase</fullName>
        <ecNumber evidence="4">3.5.1.103</ecNumber>
    </recommendedName>
</protein>
<dbReference type="SUPFAM" id="SSF102588">
    <property type="entry name" value="LmbE-like"/>
    <property type="match status" value="1"/>
</dbReference>
<evidence type="ECO:0000313" key="6">
    <source>
        <dbReference type="Proteomes" id="UP000199103"/>
    </source>
</evidence>
<dbReference type="OrthoDB" id="158614at2"/>
<dbReference type="GO" id="GO:0035595">
    <property type="term" value="F:N-acetylglucosaminylinositol deacetylase activity"/>
    <property type="evidence" value="ECO:0007669"/>
    <property type="project" value="UniProtKB-EC"/>
</dbReference>
<dbReference type="PANTHER" id="PTHR12993:SF26">
    <property type="entry name" value="1D-MYO-INOSITOL 2-ACETAMIDO-2-DEOXY-ALPHA-D-GLUCOPYRANOSIDE DEACETYLASE"/>
    <property type="match status" value="1"/>
</dbReference>
<keyword evidence="2" id="KW-0378">Hydrolase</keyword>
<dbReference type="Gene3D" id="3.40.50.10320">
    <property type="entry name" value="LmbE-like"/>
    <property type="match status" value="1"/>
</dbReference>
<evidence type="ECO:0000256" key="3">
    <source>
        <dbReference type="ARBA" id="ARBA00022833"/>
    </source>
</evidence>
<accession>A0A1H1Q9Y8</accession>
<dbReference type="RefSeq" id="WP_091521348.1">
    <property type="nucleotide sequence ID" value="NZ_LT629772.1"/>
</dbReference>
<proteinExistence type="predicted"/>
<keyword evidence="6" id="KW-1185">Reference proteome</keyword>
<dbReference type="InterPro" id="IPR024078">
    <property type="entry name" value="LmbE-like_dom_sf"/>
</dbReference>
<evidence type="ECO:0000256" key="4">
    <source>
        <dbReference type="NCBIfam" id="TIGR03445"/>
    </source>
</evidence>
<dbReference type="InterPro" id="IPR017810">
    <property type="entry name" value="Mycothiol_biosynthesis_MshB"/>
</dbReference>
<dbReference type="Proteomes" id="UP000199103">
    <property type="component" value="Chromosome I"/>
</dbReference>
<evidence type="ECO:0000256" key="2">
    <source>
        <dbReference type="ARBA" id="ARBA00022801"/>
    </source>
</evidence>
<dbReference type="GO" id="GO:0046872">
    <property type="term" value="F:metal ion binding"/>
    <property type="evidence" value="ECO:0007669"/>
    <property type="project" value="UniProtKB-KW"/>
</dbReference>
<dbReference type="InterPro" id="IPR003737">
    <property type="entry name" value="GlcNAc_PI_deacetylase-related"/>
</dbReference>
<evidence type="ECO:0000256" key="1">
    <source>
        <dbReference type="ARBA" id="ARBA00022723"/>
    </source>
</evidence>
<dbReference type="EC" id="3.5.1.103" evidence="4"/>
<dbReference type="Pfam" id="PF02585">
    <property type="entry name" value="PIG-L"/>
    <property type="match status" value="1"/>
</dbReference>
<keyword evidence="1" id="KW-0479">Metal-binding</keyword>